<dbReference type="OrthoDB" id="1118734at2"/>
<dbReference type="Proteomes" id="UP000032361">
    <property type="component" value="Unassembled WGS sequence"/>
</dbReference>
<dbReference type="AlphaFoldDB" id="A0A0D7W5H3"/>
<keyword evidence="3" id="KW-1185">Reference proteome</keyword>
<feature type="chain" id="PRO_5002325338" description="DUF2490 domain-containing protein" evidence="1">
    <location>
        <begin position="23"/>
        <end position="231"/>
    </location>
</feature>
<protein>
    <recommendedName>
        <fullName evidence="4">DUF2490 domain-containing protein</fullName>
    </recommendedName>
</protein>
<evidence type="ECO:0000256" key="1">
    <source>
        <dbReference type="SAM" id="SignalP"/>
    </source>
</evidence>
<name>A0A0D7W5H3_9FLAO</name>
<dbReference type="EMBL" id="JTDV01000001">
    <property type="protein sequence ID" value="KJD34274.1"/>
    <property type="molecule type" value="Genomic_DNA"/>
</dbReference>
<dbReference type="PROSITE" id="PS51257">
    <property type="entry name" value="PROKAR_LIPOPROTEIN"/>
    <property type="match status" value="1"/>
</dbReference>
<gene>
    <name evidence="2" type="ORF">PK35_00135</name>
</gene>
<comment type="caution">
    <text evidence="2">The sequence shown here is derived from an EMBL/GenBank/DDBJ whole genome shotgun (WGS) entry which is preliminary data.</text>
</comment>
<reference evidence="2 3" key="1">
    <citation type="journal article" date="2015" name="Antonie Van Leeuwenhoek">
        <title>Tamlana nanhaiensis sp. nov., isolated from surface seawater collected from the South China Sea.</title>
        <authorList>
            <person name="Liu X."/>
            <person name="Lai Q."/>
            <person name="Du Y."/>
            <person name="Li G."/>
            <person name="Sun F."/>
            <person name="Shao Z."/>
        </authorList>
    </citation>
    <scope>NUCLEOTIDE SEQUENCE [LARGE SCALE GENOMIC DNA]</scope>
    <source>
        <strain evidence="2 3">FHC16</strain>
    </source>
</reference>
<dbReference type="Pfam" id="PF10677">
    <property type="entry name" value="DUF2490"/>
    <property type="match status" value="1"/>
</dbReference>
<dbReference type="PATRIC" id="fig|1382798.3.peg.27"/>
<evidence type="ECO:0000313" key="3">
    <source>
        <dbReference type="Proteomes" id="UP000032361"/>
    </source>
</evidence>
<sequence length="231" mass="26939">MKKYVIFLLAFFTISCGMSQTAIEDKLGSWFTYGANYKVSNKISVSNVVQSWHYEIADNFNFLFTSIAINYHVSSKIITSVSYGFNDIDCGFNKQGTHTYENRFYEQISMKQNIGKLPFDLRLRLEQRILNKPAPTDNAFHNRTRYRLGTKIKLNNTFFIRLNNEFIWTIQTTKNDGFTENRAYAALGINILKSTNLQVGYLNRKIKGLDLHRLQLGLFYSIDFRKQTEKI</sequence>
<dbReference type="InterPro" id="IPR019619">
    <property type="entry name" value="DUF2490"/>
</dbReference>
<keyword evidence="1" id="KW-0732">Signal</keyword>
<proteinExistence type="predicted"/>
<feature type="signal peptide" evidence="1">
    <location>
        <begin position="1"/>
        <end position="22"/>
    </location>
</feature>
<organism evidence="2 3">
    <name type="scientific">Neotamlana nanhaiensis</name>
    <dbReference type="NCBI Taxonomy" id="1382798"/>
    <lineage>
        <taxon>Bacteria</taxon>
        <taxon>Pseudomonadati</taxon>
        <taxon>Bacteroidota</taxon>
        <taxon>Flavobacteriia</taxon>
        <taxon>Flavobacteriales</taxon>
        <taxon>Flavobacteriaceae</taxon>
        <taxon>Neotamlana</taxon>
    </lineage>
</organism>
<evidence type="ECO:0008006" key="4">
    <source>
        <dbReference type="Google" id="ProtNLM"/>
    </source>
</evidence>
<dbReference type="STRING" id="1382798.PK35_00135"/>
<accession>A0A0D7W5H3</accession>
<evidence type="ECO:0000313" key="2">
    <source>
        <dbReference type="EMBL" id="KJD34274.1"/>
    </source>
</evidence>
<dbReference type="RefSeq" id="WP_082048474.1">
    <property type="nucleotide sequence ID" value="NZ_JTDV01000001.1"/>
</dbReference>